<keyword evidence="3" id="KW-0472">Membrane</keyword>
<evidence type="ECO:0000313" key="5">
    <source>
        <dbReference type="Proteomes" id="UP001497516"/>
    </source>
</evidence>
<dbReference type="PRINTS" id="PR00081">
    <property type="entry name" value="GDHRDH"/>
</dbReference>
<accession>A0AAV2FSM8</accession>
<evidence type="ECO:0000256" key="3">
    <source>
        <dbReference type="SAM" id="Phobius"/>
    </source>
</evidence>
<keyword evidence="5" id="KW-1185">Reference proteome</keyword>
<evidence type="ECO:0000313" key="4">
    <source>
        <dbReference type="EMBL" id="CAL1400957.1"/>
    </source>
</evidence>
<keyword evidence="3" id="KW-0812">Transmembrane</keyword>
<organism evidence="4 5">
    <name type="scientific">Linum trigynum</name>
    <dbReference type="NCBI Taxonomy" id="586398"/>
    <lineage>
        <taxon>Eukaryota</taxon>
        <taxon>Viridiplantae</taxon>
        <taxon>Streptophyta</taxon>
        <taxon>Embryophyta</taxon>
        <taxon>Tracheophyta</taxon>
        <taxon>Spermatophyta</taxon>
        <taxon>Magnoliopsida</taxon>
        <taxon>eudicotyledons</taxon>
        <taxon>Gunneridae</taxon>
        <taxon>Pentapetalae</taxon>
        <taxon>rosids</taxon>
        <taxon>fabids</taxon>
        <taxon>Malpighiales</taxon>
        <taxon>Linaceae</taxon>
        <taxon>Linum</taxon>
    </lineage>
</organism>
<dbReference type="InterPro" id="IPR036291">
    <property type="entry name" value="NAD(P)-bd_dom_sf"/>
</dbReference>
<evidence type="ECO:0000256" key="1">
    <source>
        <dbReference type="ARBA" id="ARBA00006484"/>
    </source>
</evidence>
<feature type="transmembrane region" description="Helical" evidence="3">
    <location>
        <begin position="51"/>
        <end position="68"/>
    </location>
</feature>
<dbReference type="PANTHER" id="PTHR44169">
    <property type="entry name" value="NADPH-DEPENDENT 1-ACYLDIHYDROXYACETONE PHOSPHATE REDUCTASE"/>
    <property type="match status" value="1"/>
</dbReference>
<dbReference type="Pfam" id="PF00106">
    <property type="entry name" value="adh_short"/>
    <property type="match status" value="1"/>
</dbReference>
<dbReference type="EMBL" id="OZ034820">
    <property type="protein sequence ID" value="CAL1400957.1"/>
    <property type="molecule type" value="Genomic_DNA"/>
</dbReference>
<dbReference type="GO" id="GO:0005783">
    <property type="term" value="C:endoplasmic reticulum"/>
    <property type="evidence" value="ECO:0007669"/>
    <property type="project" value="TreeGrafter"/>
</dbReference>
<protein>
    <submittedName>
        <fullName evidence="4">Uncharacterized protein</fullName>
    </submittedName>
</protein>
<reference evidence="4 5" key="1">
    <citation type="submission" date="2024-04" db="EMBL/GenBank/DDBJ databases">
        <authorList>
            <person name="Fracassetti M."/>
        </authorList>
    </citation>
    <scope>NUCLEOTIDE SEQUENCE [LARGE SCALE GENOMIC DNA]</scope>
</reference>
<dbReference type="GO" id="GO:0016491">
    <property type="term" value="F:oxidoreductase activity"/>
    <property type="evidence" value="ECO:0007669"/>
    <property type="project" value="UniProtKB-KW"/>
</dbReference>
<proteinExistence type="inferred from homology"/>
<dbReference type="AlphaFoldDB" id="A0AAV2FSM8"/>
<evidence type="ECO:0000256" key="2">
    <source>
        <dbReference type="ARBA" id="ARBA00023002"/>
    </source>
</evidence>
<comment type="similarity">
    <text evidence="1">Belongs to the short-chain dehydrogenases/reductases (SDR) family.</text>
</comment>
<dbReference type="PANTHER" id="PTHR44169:SF6">
    <property type="entry name" value="NADPH-DEPENDENT 1-ACYLDIHYDROXYACETONE PHOSPHATE REDUCTASE"/>
    <property type="match status" value="1"/>
</dbReference>
<dbReference type="PROSITE" id="PS00061">
    <property type="entry name" value="ADH_SHORT"/>
    <property type="match status" value="1"/>
</dbReference>
<feature type="transmembrane region" description="Helical" evidence="3">
    <location>
        <begin position="12"/>
        <end position="31"/>
    </location>
</feature>
<sequence length="228" mass="24862">MKHTLSGKLYQLLIIIPSANTALTINFHSLSSVATSMEELTHYSGSFGHSLTFWHSLSTELVVSGIVGPMRMIQAVVPHMASRRKGTIVNVGSTIVLISFPWTGVYAASKAALHALTDALRLEGKPLGIDVINVAPGSIQSNILPSAEVSCASEWKLYKPFEPAIRRFLSQGRVDTPAEKFAMHTVAAILKKHPPAWFSTGKFSTIIAIAYHLPLRVKDLFVQSFVKP</sequence>
<name>A0AAV2FSM8_9ROSI</name>
<dbReference type="InterPro" id="IPR020904">
    <property type="entry name" value="Sc_DH/Rdtase_CS"/>
</dbReference>
<keyword evidence="2" id="KW-0560">Oxidoreductase</keyword>
<keyword evidence="3" id="KW-1133">Transmembrane helix</keyword>
<dbReference type="Proteomes" id="UP001497516">
    <property type="component" value="Chromosome 7"/>
</dbReference>
<feature type="transmembrane region" description="Helical" evidence="3">
    <location>
        <begin position="88"/>
        <end position="108"/>
    </location>
</feature>
<gene>
    <name evidence="4" type="ORF">LTRI10_LOCUS41047</name>
</gene>
<dbReference type="Gene3D" id="3.40.50.720">
    <property type="entry name" value="NAD(P)-binding Rossmann-like Domain"/>
    <property type="match status" value="1"/>
</dbReference>
<dbReference type="InterPro" id="IPR002347">
    <property type="entry name" value="SDR_fam"/>
</dbReference>
<dbReference type="SUPFAM" id="SSF51735">
    <property type="entry name" value="NAD(P)-binding Rossmann-fold domains"/>
    <property type="match status" value="1"/>
</dbReference>